<dbReference type="InterPro" id="IPR022045">
    <property type="entry name" value="TcdB_toxin_mid/N"/>
</dbReference>
<protein>
    <submittedName>
        <fullName evidence="6">Virulence B protein</fullName>
    </submittedName>
</protein>
<evidence type="ECO:0000256" key="1">
    <source>
        <dbReference type="ARBA" id="ARBA00004613"/>
    </source>
</evidence>
<keyword evidence="2" id="KW-0964">Secreted</keyword>
<dbReference type="GO" id="GO:0005576">
    <property type="term" value="C:extracellular region"/>
    <property type="evidence" value="ECO:0007669"/>
    <property type="project" value="UniProtKB-SubCell"/>
</dbReference>
<comment type="caution">
    <text evidence="6">The sequence shown here is derived from an EMBL/GenBank/DDBJ whole genome shotgun (WGS) entry which is preliminary data.</text>
</comment>
<evidence type="ECO:0000313" key="6">
    <source>
        <dbReference type="EMBL" id="SOB53200.1"/>
    </source>
</evidence>
<name>A0AAX2H8V0_9PSED</name>
<evidence type="ECO:0000313" key="7">
    <source>
        <dbReference type="Proteomes" id="UP000219564"/>
    </source>
</evidence>
<feature type="domain" description="Insecticide toxin TcdB middle/N-terminal" evidence="5">
    <location>
        <begin position="665"/>
        <end position="825"/>
    </location>
</feature>
<feature type="domain" description="Insecticide toxin TcdB middle/C-terminal" evidence="4">
    <location>
        <begin position="876"/>
        <end position="1014"/>
    </location>
</feature>
<evidence type="ECO:0000259" key="5">
    <source>
        <dbReference type="Pfam" id="PF12256"/>
    </source>
</evidence>
<evidence type="ECO:0000259" key="4">
    <source>
        <dbReference type="Pfam" id="PF12255"/>
    </source>
</evidence>
<dbReference type="Proteomes" id="UP000219564">
    <property type="component" value="Unassembled WGS sequence"/>
</dbReference>
<dbReference type="InterPro" id="IPR022044">
    <property type="entry name" value="TcdB_toxin_mid/C"/>
</dbReference>
<sequence length="1503" mass="168201">MTQPQQNAAEVFTPSLPKGGGAIHSIGTGWGAIGMTGEASFSIPLPISTGRGFTPSLSLNYSSTLGNGPFGIGWTAAPGSIRRDTQNGVPLYTDADGFIGPSGVELRPRRNAQGVIETTTTAQFNEVQLDATYTVTRYFPRVESSFDRYEHWASSHDPGGFWLIQGADGTLHVFGKTQSARCTDPEVEQHVAQWLLEESLNPLGEQIYYHYTRERAEPPVAPARDCRAQRYLQRICYGNRQHQPQLALWTTTSPPVKQWHFELVFDYGERPLDFSQAPSYAPQQEWDARPDPFFTYAYGFEWGSQRLCQQILMFHYFPDEAALGPEPVAVRRLLLEYATTEHRGRLLNAVHSQAFEPSGSARYWPPVEFTYSAFTLAPQTGQFAPFAALQGPGDGKDYQLVDLYSDGMPGVLYSQNRSWHYREPVRDPDSPQPNAVQYGPLRTLPQMPIATDRESLRQTLADLNGDGQLEWIIAQPAMSGFFTLNARRRWSSFASFAALPVEFFHPQGQLADLIGNGAPDLALIGPRSVRLYLNQAEDGFESGRDVTHVPDDDALPSLRRSSRTEVVAFSDMLGSGQQHLIRIRHNEIKCWPNLGLGRFGKGFVFATLPFSYAEFDAARVLLADIDGSGATDLVYLEPAHALIFMNLFGTGLVASPVRLPWPQNLTYDNGCTVSIADLQGLGCTSLIVSMPHATPQHWRYDFVSTKPYLLVGTDNNMGAKGLLTYRSSAQEWLDEKQQRDREGRPAICGVPIPLHVVTEQQHIDAITGNRLTRRFKYREGFYSGSERKFQGFGLLLETDSDISGSDTATAAHTQAVLRKTWFHTGKGTDMVRRDYFDLDPLAQPLGYTLVSRLMPGQTDDTLLVATDIAPLLKDVNHALTGTQVRQEVYAARDPAASAVPFSVSQQRYLVRQVNGRASMLPLPVESISYRYERERDDPACQHSIHLRWDAYGSLTHGVTVFYARRKTSDDPSPFTDPYQTQWWEDTHDASQQSFYLTESLAQFIHLDQPQRWRLRVPYRQRTNALVLAKGSAANRLSSERIRYETFIDQGSEGPLNPQAQRTLSGLSVQHYHNVQTALPYPAGTADFLALVDHVETAELDDEALKAYEHLPTLPGAGAFDLTHALTEAHYHRAELFLPDSNSAVTLWSIRKNFTLYHPAHGFYRAYGVRPTESHGVTTLEHDRYACQIVSVKTPDGCLTTAQYDYRLQLPVLITDPQGTQQQARYDAFGQLQVNSYFGRELGQPVGFNPLSDYRRPADDSPEYAIGHPQQALQQAASASFYTPFSWMGQIAQAALRPEWIAQGYVLPNGYIRASAQAATLDLEDPHQLRLSQLMQAAHREPVHAVVLQADRYPSPTDEYQPLIRISLTCSDGFGRTLQSKQLAPGGMAFTVGSDGTLNLDPDGKPVSHYSEPRWRVSSRVEYNNQGLAIRNYRPYFANHHRYINDASLRLSAYSDQVFYDALGRPTHTLNARGDLSRHTYCTWYTISEDENDTHGLDHNLPAA</sequence>
<dbReference type="RefSeq" id="WP_097192195.1">
    <property type="nucleotide sequence ID" value="NZ_OBKZ01000022.1"/>
</dbReference>
<proteinExistence type="predicted"/>
<dbReference type="EMBL" id="OBKZ01000022">
    <property type="protein sequence ID" value="SOB53200.1"/>
    <property type="molecule type" value="Genomic_DNA"/>
</dbReference>
<dbReference type="PRINTS" id="PR01341">
    <property type="entry name" value="SALSPVBPROT"/>
</dbReference>
<comment type="subcellular location">
    <subcellularLocation>
        <location evidence="1">Secreted</location>
    </subcellularLocation>
</comment>
<dbReference type="Pfam" id="PF12255">
    <property type="entry name" value="TcdB_toxin_midC"/>
    <property type="match status" value="1"/>
</dbReference>
<keyword evidence="3" id="KW-0843">Virulence</keyword>
<dbReference type="Pfam" id="PF03534">
    <property type="entry name" value="SpvB"/>
    <property type="match status" value="1"/>
</dbReference>
<gene>
    <name evidence="6" type="ORF">PLUA15_290087</name>
</gene>
<organism evidence="6 7">
    <name type="scientific">Pseudomonas lundensis</name>
    <dbReference type="NCBI Taxonomy" id="86185"/>
    <lineage>
        <taxon>Bacteria</taxon>
        <taxon>Pseudomonadati</taxon>
        <taxon>Pseudomonadota</taxon>
        <taxon>Gammaproteobacteria</taxon>
        <taxon>Pseudomonadales</taxon>
        <taxon>Pseudomonadaceae</taxon>
        <taxon>Pseudomonas</taxon>
    </lineage>
</organism>
<evidence type="ECO:0000256" key="3">
    <source>
        <dbReference type="ARBA" id="ARBA00023026"/>
    </source>
</evidence>
<dbReference type="Pfam" id="PF12256">
    <property type="entry name" value="TcdB_toxin_midN"/>
    <property type="match status" value="1"/>
</dbReference>
<dbReference type="SUPFAM" id="SSF69318">
    <property type="entry name" value="Integrin alpha N-terminal domain"/>
    <property type="match status" value="1"/>
</dbReference>
<accession>A0AAX2H8V0</accession>
<dbReference type="GO" id="GO:0005737">
    <property type="term" value="C:cytoplasm"/>
    <property type="evidence" value="ECO:0007669"/>
    <property type="project" value="InterPro"/>
</dbReference>
<evidence type="ECO:0000256" key="2">
    <source>
        <dbReference type="ARBA" id="ARBA00022525"/>
    </source>
</evidence>
<dbReference type="InterPro" id="IPR028994">
    <property type="entry name" value="Integrin_alpha_N"/>
</dbReference>
<dbReference type="InterPro" id="IPR003284">
    <property type="entry name" value="Sal_SpvB"/>
</dbReference>
<reference evidence="6 7" key="1">
    <citation type="submission" date="2017-08" db="EMBL/GenBank/DDBJ databases">
        <authorList>
            <person name="Chaillou S."/>
        </authorList>
    </citation>
    <scope>NUCLEOTIDE SEQUENCE [LARGE SCALE GENOMIC DNA]</scope>
    <source>
        <strain evidence="6 7">MFPA15A1205</strain>
    </source>
</reference>